<keyword evidence="1" id="KW-1133">Transmembrane helix</keyword>
<gene>
    <name evidence="2" type="ORF">MSAN_02298200</name>
</gene>
<dbReference type="InterPro" id="IPR025533">
    <property type="entry name" value="DUF4419"/>
</dbReference>
<evidence type="ECO:0000313" key="3">
    <source>
        <dbReference type="Proteomes" id="UP000623467"/>
    </source>
</evidence>
<feature type="transmembrane region" description="Helical" evidence="1">
    <location>
        <begin position="12"/>
        <end position="32"/>
    </location>
</feature>
<evidence type="ECO:0000313" key="2">
    <source>
        <dbReference type="EMBL" id="KAF7336442.1"/>
    </source>
</evidence>
<dbReference type="Proteomes" id="UP000623467">
    <property type="component" value="Unassembled WGS sequence"/>
</dbReference>
<keyword evidence="3" id="KW-1185">Reference proteome</keyword>
<comment type="caution">
    <text evidence="2">The sequence shown here is derived from an EMBL/GenBank/DDBJ whole genome shotgun (WGS) entry which is preliminary data.</text>
</comment>
<keyword evidence="1" id="KW-0472">Membrane</keyword>
<evidence type="ECO:0000256" key="1">
    <source>
        <dbReference type="SAM" id="Phobius"/>
    </source>
</evidence>
<dbReference type="AlphaFoldDB" id="A0A8H6X9A5"/>
<proteinExistence type="predicted"/>
<keyword evidence="1" id="KW-0812">Transmembrane</keyword>
<dbReference type="OrthoDB" id="9978173at2759"/>
<dbReference type="EMBL" id="JACAZH010000037">
    <property type="protein sequence ID" value="KAF7336442.1"/>
    <property type="molecule type" value="Genomic_DNA"/>
</dbReference>
<dbReference type="Pfam" id="PF14388">
    <property type="entry name" value="DUF4419"/>
    <property type="match status" value="1"/>
</dbReference>
<name>A0A8H6X9A5_9AGAR</name>
<sequence length="355" mass="40145">MSIFRRTARRGHFFLSFFSKCIWLCLFGAVYVRLHFDNLFSHARRATRSVAQHYYVPQLSCLDYVCNRPQVTRLLSFQPAWFRYPSQNSTMASKSTICNPIVTSIVSLGIVSKCQIEVHQMFAMIEERTRVPIGCALSKSQPRARRSSLLPSPFRMPVTFHPAKHLAESRDVQPVNASQILRQACPNQWKEVDTIVQCSIGGQPISASDTEFKIVPNTNGFVNTVVSAWGKHHALVIRPDDVWLAIIAQFSFFVNGNAELLRANFVAHEGKKTLTVEGNLLDFALLSRRMGEMIHKNVLDPALCEWVLPSFSTTTPMDTTVGSMLMMATMKKYFDYRFGPSCGIPRVTLEGEQQD</sequence>
<accession>A0A8H6X9A5</accession>
<reference evidence="2" key="1">
    <citation type="submission" date="2020-05" db="EMBL/GenBank/DDBJ databases">
        <title>Mycena genomes resolve the evolution of fungal bioluminescence.</title>
        <authorList>
            <person name="Tsai I.J."/>
        </authorList>
    </citation>
    <scope>NUCLEOTIDE SEQUENCE</scope>
    <source>
        <strain evidence="2">160909Yilan</strain>
    </source>
</reference>
<dbReference type="PANTHER" id="PTHR31252">
    <property type="entry name" value="DUF4419 DOMAIN-CONTAINING PROTEIN"/>
    <property type="match status" value="1"/>
</dbReference>
<dbReference type="PANTHER" id="PTHR31252:SF11">
    <property type="entry name" value="DUF4419 DOMAIN-CONTAINING PROTEIN"/>
    <property type="match status" value="1"/>
</dbReference>
<protein>
    <submittedName>
        <fullName evidence="2">Uncharacterized protein</fullName>
    </submittedName>
</protein>
<organism evidence="2 3">
    <name type="scientific">Mycena sanguinolenta</name>
    <dbReference type="NCBI Taxonomy" id="230812"/>
    <lineage>
        <taxon>Eukaryota</taxon>
        <taxon>Fungi</taxon>
        <taxon>Dikarya</taxon>
        <taxon>Basidiomycota</taxon>
        <taxon>Agaricomycotina</taxon>
        <taxon>Agaricomycetes</taxon>
        <taxon>Agaricomycetidae</taxon>
        <taxon>Agaricales</taxon>
        <taxon>Marasmiineae</taxon>
        <taxon>Mycenaceae</taxon>
        <taxon>Mycena</taxon>
    </lineage>
</organism>